<dbReference type="PROSITE" id="PS00670">
    <property type="entry name" value="D_2_HYDROXYACID_DH_2"/>
    <property type="match status" value="1"/>
</dbReference>
<name>A0A0R1UQX7_9LACO</name>
<dbReference type="InterPro" id="IPR006139">
    <property type="entry name" value="D-isomer_2_OHA_DH_cat_dom"/>
</dbReference>
<gene>
    <name evidence="7" type="ORF">FD28_GL002567</name>
</gene>
<keyword evidence="3" id="KW-0520">NAD</keyword>
<dbReference type="OrthoDB" id="9805416at2"/>
<dbReference type="EMBL" id="AZFS01000046">
    <property type="protein sequence ID" value="KRL95593.1"/>
    <property type="molecule type" value="Genomic_DNA"/>
</dbReference>
<dbReference type="SUPFAM" id="SSF52283">
    <property type="entry name" value="Formate/glycerate dehydrogenase catalytic domain-like"/>
    <property type="match status" value="1"/>
</dbReference>
<dbReference type="GO" id="GO:0006564">
    <property type="term" value="P:L-serine biosynthetic process"/>
    <property type="evidence" value="ECO:0007669"/>
    <property type="project" value="UniProtKB-ARBA"/>
</dbReference>
<dbReference type="InterPro" id="IPR006140">
    <property type="entry name" value="D-isomer_DH_NAD-bd"/>
</dbReference>
<dbReference type="Pfam" id="PF00389">
    <property type="entry name" value="2-Hacid_dh"/>
    <property type="match status" value="1"/>
</dbReference>
<comment type="similarity">
    <text evidence="1 4">Belongs to the D-isomer specific 2-hydroxyacid dehydrogenase family.</text>
</comment>
<dbReference type="GO" id="GO:0008720">
    <property type="term" value="F:D-lactate dehydrogenase (NAD+) activity"/>
    <property type="evidence" value="ECO:0007669"/>
    <property type="project" value="TreeGrafter"/>
</dbReference>
<dbReference type="InterPro" id="IPR058205">
    <property type="entry name" value="D-LDH-like"/>
</dbReference>
<dbReference type="RefSeq" id="WP_057733420.1">
    <property type="nucleotide sequence ID" value="NZ_AZFS01000046.1"/>
</dbReference>
<evidence type="ECO:0000259" key="6">
    <source>
        <dbReference type="Pfam" id="PF02826"/>
    </source>
</evidence>
<organism evidence="7 8">
    <name type="scientific">Levilactobacillus hammesii DSM 16381</name>
    <dbReference type="NCBI Taxonomy" id="1423753"/>
    <lineage>
        <taxon>Bacteria</taxon>
        <taxon>Bacillati</taxon>
        <taxon>Bacillota</taxon>
        <taxon>Bacilli</taxon>
        <taxon>Lactobacillales</taxon>
        <taxon>Lactobacillaceae</taxon>
        <taxon>Levilactobacillus</taxon>
    </lineage>
</organism>
<keyword evidence="2 4" id="KW-0560">Oxidoreductase</keyword>
<proteinExistence type="inferred from homology"/>
<reference evidence="7 8" key="1">
    <citation type="journal article" date="2015" name="Genome Announc.">
        <title>Expanding the biotechnology potential of lactobacilli through comparative genomics of 213 strains and associated genera.</title>
        <authorList>
            <person name="Sun Z."/>
            <person name="Harris H.M."/>
            <person name="McCann A."/>
            <person name="Guo C."/>
            <person name="Argimon S."/>
            <person name="Zhang W."/>
            <person name="Yang X."/>
            <person name="Jeffery I.B."/>
            <person name="Cooney J.C."/>
            <person name="Kagawa T.F."/>
            <person name="Liu W."/>
            <person name="Song Y."/>
            <person name="Salvetti E."/>
            <person name="Wrobel A."/>
            <person name="Rasinkangas P."/>
            <person name="Parkhill J."/>
            <person name="Rea M.C."/>
            <person name="O'Sullivan O."/>
            <person name="Ritari J."/>
            <person name="Douillard F.P."/>
            <person name="Paul Ross R."/>
            <person name="Yang R."/>
            <person name="Briner A.E."/>
            <person name="Felis G.E."/>
            <person name="de Vos W.M."/>
            <person name="Barrangou R."/>
            <person name="Klaenhammer T.R."/>
            <person name="Caufield P.W."/>
            <person name="Cui Y."/>
            <person name="Zhang H."/>
            <person name="O'Toole P.W."/>
        </authorList>
    </citation>
    <scope>NUCLEOTIDE SEQUENCE [LARGE SCALE GENOMIC DNA]</scope>
    <source>
        <strain evidence="7 8">DSM 16381</strain>
    </source>
</reference>
<keyword evidence="8" id="KW-1185">Reference proteome</keyword>
<comment type="caution">
    <text evidence="7">The sequence shown here is derived from an EMBL/GenBank/DDBJ whole genome shotgun (WGS) entry which is preliminary data.</text>
</comment>
<dbReference type="InterPro" id="IPR029753">
    <property type="entry name" value="D-isomer_DH_CS"/>
</dbReference>
<evidence type="ECO:0000259" key="5">
    <source>
        <dbReference type="Pfam" id="PF00389"/>
    </source>
</evidence>
<dbReference type="AlphaFoldDB" id="A0A0R1UQX7"/>
<evidence type="ECO:0000256" key="3">
    <source>
        <dbReference type="ARBA" id="ARBA00023027"/>
    </source>
</evidence>
<dbReference type="InterPro" id="IPR036291">
    <property type="entry name" value="NAD(P)-bd_dom_sf"/>
</dbReference>
<dbReference type="FunFam" id="3.40.50.720:FF:000041">
    <property type="entry name" value="D-3-phosphoglycerate dehydrogenase"/>
    <property type="match status" value="1"/>
</dbReference>
<dbReference type="PANTHER" id="PTHR43026:SF1">
    <property type="entry name" value="2-HYDROXYACID DEHYDROGENASE HOMOLOG 1-RELATED"/>
    <property type="match status" value="1"/>
</dbReference>
<feature type="domain" description="D-isomer specific 2-hydroxyacid dehydrogenase NAD-binding" evidence="6">
    <location>
        <begin position="111"/>
        <end position="296"/>
    </location>
</feature>
<protein>
    <submittedName>
        <fullName evidence="7">D-lactate dehydrogenase</fullName>
    </submittedName>
</protein>
<dbReference type="CDD" id="cd12186">
    <property type="entry name" value="LDH"/>
    <property type="match status" value="1"/>
</dbReference>
<dbReference type="GO" id="GO:0051287">
    <property type="term" value="F:NAD binding"/>
    <property type="evidence" value="ECO:0007669"/>
    <property type="project" value="InterPro"/>
</dbReference>
<sequence>MKIFCFGTLAVEEPYARAWGKEQGIEVGITSQPLSTATVELAKGYDGVSTKGIVPVTADVYATLESFGIKQLAVRQVGVDNQDVAAATQHGITLTNVASYSPRAIAEMGVTQAMSLLRHIGVYQDRMHNGDFTWDAETISTEIFNCTVGLIGAGHIGSATAQIYSALGAKVLTYDPSYDAALEPYTTYTDKETILKEADIISLHTPLLPATKNMIDAAAFKKMKPNAILINMSRGELVDTAALINALKTKEIAGAGLDTLANEVAFFTQKKPYADTPQDFQKLNAMPNVIVTPHVAFFTKLAVKNGLEIALNDAQAIISGKRSRHAVN</sequence>
<evidence type="ECO:0000313" key="7">
    <source>
        <dbReference type="EMBL" id="KRL95593.1"/>
    </source>
</evidence>
<dbReference type="STRING" id="1423753.FD28_GL002567"/>
<dbReference type="Pfam" id="PF02826">
    <property type="entry name" value="2-Hacid_dh_C"/>
    <property type="match status" value="1"/>
</dbReference>
<dbReference type="Proteomes" id="UP000051580">
    <property type="component" value="Unassembled WGS sequence"/>
</dbReference>
<dbReference type="GO" id="GO:0004617">
    <property type="term" value="F:phosphoglycerate dehydrogenase activity"/>
    <property type="evidence" value="ECO:0007669"/>
    <property type="project" value="UniProtKB-ARBA"/>
</dbReference>
<evidence type="ECO:0000256" key="2">
    <source>
        <dbReference type="ARBA" id="ARBA00023002"/>
    </source>
</evidence>
<evidence type="ECO:0000256" key="1">
    <source>
        <dbReference type="ARBA" id="ARBA00005854"/>
    </source>
</evidence>
<accession>A0A0R1UQX7</accession>
<dbReference type="SUPFAM" id="SSF51735">
    <property type="entry name" value="NAD(P)-binding Rossmann-fold domains"/>
    <property type="match status" value="1"/>
</dbReference>
<feature type="domain" description="D-isomer specific 2-hydroxyacid dehydrogenase catalytic" evidence="5">
    <location>
        <begin position="14"/>
        <end position="328"/>
    </location>
</feature>
<dbReference type="Gene3D" id="3.40.50.720">
    <property type="entry name" value="NAD(P)-binding Rossmann-like Domain"/>
    <property type="match status" value="2"/>
</dbReference>
<dbReference type="PROSITE" id="PS00671">
    <property type="entry name" value="D_2_HYDROXYACID_DH_3"/>
    <property type="match status" value="1"/>
</dbReference>
<dbReference type="GO" id="GO:0047545">
    <property type="term" value="F:(S)-2-hydroxyglutarate dehydrogenase activity"/>
    <property type="evidence" value="ECO:0007669"/>
    <property type="project" value="UniProtKB-ARBA"/>
</dbReference>
<evidence type="ECO:0000313" key="8">
    <source>
        <dbReference type="Proteomes" id="UP000051580"/>
    </source>
</evidence>
<evidence type="ECO:0000256" key="4">
    <source>
        <dbReference type="RuleBase" id="RU003719"/>
    </source>
</evidence>
<dbReference type="PATRIC" id="fig|1423753.3.peg.2697"/>
<dbReference type="PANTHER" id="PTHR43026">
    <property type="entry name" value="2-HYDROXYACID DEHYDROGENASE HOMOLOG 1-RELATED"/>
    <property type="match status" value="1"/>
</dbReference>